<evidence type="ECO:0000256" key="1">
    <source>
        <dbReference type="SAM" id="Phobius"/>
    </source>
</evidence>
<comment type="caution">
    <text evidence="2">The sequence shown here is derived from an EMBL/GenBank/DDBJ whole genome shotgun (WGS) entry which is preliminary data.</text>
</comment>
<evidence type="ECO:0008006" key="4">
    <source>
        <dbReference type="Google" id="ProtNLM"/>
    </source>
</evidence>
<keyword evidence="1" id="KW-0472">Membrane</keyword>
<keyword evidence="1" id="KW-0812">Transmembrane</keyword>
<dbReference type="OrthoDB" id="6388451at2"/>
<reference evidence="2 3" key="1">
    <citation type="submission" date="2019-06" db="EMBL/GenBank/DDBJ databases">
        <title>Draft genome of Aliikangiella marina GYP-15.</title>
        <authorList>
            <person name="Wang G."/>
        </authorList>
    </citation>
    <scope>NUCLEOTIDE SEQUENCE [LARGE SCALE GENOMIC DNA]</scope>
    <source>
        <strain evidence="2 3">GYP-15</strain>
    </source>
</reference>
<accession>A0A545T7M8</accession>
<dbReference type="EMBL" id="VIKR01000004">
    <property type="protein sequence ID" value="TQV73192.1"/>
    <property type="molecule type" value="Genomic_DNA"/>
</dbReference>
<keyword evidence="3" id="KW-1185">Reference proteome</keyword>
<evidence type="ECO:0000313" key="2">
    <source>
        <dbReference type="EMBL" id="TQV73192.1"/>
    </source>
</evidence>
<organism evidence="2 3">
    <name type="scientific">Aliikangiella marina</name>
    <dbReference type="NCBI Taxonomy" id="1712262"/>
    <lineage>
        <taxon>Bacteria</taxon>
        <taxon>Pseudomonadati</taxon>
        <taxon>Pseudomonadota</taxon>
        <taxon>Gammaproteobacteria</taxon>
        <taxon>Oceanospirillales</taxon>
        <taxon>Pleioneaceae</taxon>
        <taxon>Aliikangiella</taxon>
    </lineage>
</organism>
<sequence length="61" mass="7354">MMFCFAVWVLPIFLIAISDKTSGKEKAAWILATIFITWFAWVFYLLLAPIKPRERYSRRYY</sequence>
<feature type="transmembrane region" description="Helical" evidence="1">
    <location>
        <begin position="28"/>
        <end position="50"/>
    </location>
</feature>
<name>A0A545T7M8_9GAMM</name>
<dbReference type="Proteomes" id="UP000317839">
    <property type="component" value="Unassembled WGS sequence"/>
</dbReference>
<proteinExistence type="predicted"/>
<evidence type="ECO:0000313" key="3">
    <source>
        <dbReference type="Proteomes" id="UP000317839"/>
    </source>
</evidence>
<dbReference type="AlphaFoldDB" id="A0A545T7M8"/>
<protein>
    <recommendedName>
        <fullName evidence="4">Cardiolipin synthase N-terminal domain-containing protein</fullName>
    </recommendedName>
</protein>
<keyword evidence="1" id="KW-1133">Transmembrane helix</keyword>
<gene>
    <name evidence="2" type="ORF">FLL45_15000</name>
</gene>